<dbReference type="SUPFAM" id="SSF48008">
    <property type="entry name" value="GntR ligand-binding domain-like"/>
    <property type="match status" value="1"/>
</dbReference>
<dbReference type="AlphaFoldDB" id="A0A645DIA4"/>
<keyword evidence="1" id="KW-0805">Transcription regulation</keyword>
<dbReference type="Gene3D" id="1.20.120.530">
    <property type="entry name" value="GntR ligand-binding domain-like"/>
    <property type="match status" value="1"/>
</dbReference>
<gene>
    <name evidence="5" type="ORF">SDC9_135842</name>
</gene>
<evidence type="ECO:0000259" key="4">
    <source>
        <dbReference type="Pfam" id="PF07729"/>
    </source>
</evidence>
<keyword evidence="2" id="KW-0238">DNA-binding</keyword>
<accession>A0A645DIA4</accession>
<keyword evidence="3" id="KW-0804">Transcription</keyword>
<evidence type="ECO:0000256" key="2">
    <source>
        <dbReference type="ARBA" id="ARBA00023125"/>
    </source>
</evidence>
<dbReference type="Pfam" id="PF07729">
    <property type="entry name" value="FCD"/>
    <property type="match status" value="1"/>
</dbReference>
<dbReference type="InterPro" id="IPR008920">
    <property type="entry name" value="TF_FadR/GntR_C"/>
</dbReference>
<organism evidence="5">
    <name type="scientific">bioreactor metagenome</name>
    <dbReference type="NCBI Taxonomy" id="1076179"/>
    <lineage>
        <taxon>unclassified sequences</taxon>
        <taxon>metagenomes</taxon>
        <taxon>ecological metagenomes</taxon>
    </lineage>
</organism>
<name>A0A645DIA4_9ZZZZ</name>
<evidence type="ECO:0000256" key="3">
    <source>
        <dbReference type="ARBA" id="ARBA00023163"/>
    </source>
</evidence>
<feature type="domain" description="GntR C-terminal" evidence="4">
    <location>
        <begin position="9"/>
        <end position="93"/>
    </location>
</feature>
<evidence type="ECO:0000313" key="5">
    <source>
        <dbReference type="EMBL" id="MPM88738.1"/>
    </source>
</evidence>
<dbReference type="GO" id="GO:0003677">
    <property type="term" value="F:DNA binding"/>
    <property type="evidence" value="ECO:0007669"/>
    <property type="project" value="UniProtKB-KW"/>
</dbReference>
<evidence type="ECO:0000256" key="1">
    <source>
        <dbReference type="ARBA" id="ARBA00023015"/>
    </source>
</evidence>
<proteinExistence type="predicted"/>
<dbReference type="EMBL" id="VSSQ01036301">
    <property type="protein sequence ID" value="MPM88738.1"/>
    <property type="molecule type" value="Genomic_DNA"/>
</dbReference>
<dbReference type="InterPro" id="IPR011711">
    <property type="entry name" value="GntR_C"/>
</dbReference>
<sequence length="100" mass="12459">MGKKIQLQQKHINNEKYYQHNKEFHKVFFKYAKNKTLTQLYDQFDIRQEIMIRYTDLVDMEQQRLMIKHHQDIYEAYLNDDILLARKLMEDHYLDAIKHL</sequence>
<protein>
    <recommendedName>
        <fullName evidence="4">GntR C-terminal domain-containing protein</fullName>
    </recommendedName>
</protein>
<comment type="caution">
    <text evidence="5">The sequence shown here is derived from an EMBL/GenBank/DDBJ whole genome shotgun (WGS) entry which is preliminary data.</text>
</comment>
<reference evidence="5" key="1">
    <citation type="submission" date="2019-08" db="EMBL/GenBank/DDBJ databases">
        <authorList>
            <person name="Kucharzyk K."/>
            <person name="Murdoch R.W."/>
            <person name="Higgins S."/>
            <person name="Loffler F."/>
        </authorList>
    </citation>
    <scope>NUCLEOTIDE SEQUENCE</scope>
</reference>